<dbReference type="Gene3D" id="2.60.40.10">
    <property type="entry name" value="Immunoglobulins"/>
    <property type="match status" value="3"/>
</dbReference>
<dbReference type="InterPro" id="IPR036234">
    <property type="entry name" value="SA_I/II_PAC_V_sf"/>
</dbReference>
<evidence type="ECO:0000256" key="2">
    <source>
        <dbReference type="ARBA" id="ARBA00022525"/>
    </source>
</evidence>
<comment type="similarity">
    <text evidence="1">Belongs to the serine-aspartate repeat-containing protein (SDr) family.</text>
</comment>
<dbReference type="RefSeq" id="WP_249024151.1">
    <property type="nucleotide sequence ID" value="NZ_JBHLVQ010000029.1"/>
</dbReference>
<evidence type="ECO:0000313" key="8">
    <source>
        <dbReference type="Proteomes" id="UP000182835"/>
    </source>
</evidence>
<feature type="domain" description="SpaA-like prealbumin fold" evidence="6">
    <location>
        <begin position="759"/>
        <end position="844"/>
    </location>
</feature>
<feature type="compositionally biased region" description="Polar residues" evidence="4">
    <location>
        <begin position="532"/>
        <end position="544"/>
    </location>
</feature>
<dbReference type="Proteomes" id="UP000182835">
    <property type="component" value="Unassembled WGS sequence"/>
</dbReference>
<feature type="transmembrane region" description="Helical" evidence="5">
    <location>
        <begin position="1094"/>
        <end position="1112"/>
    </location>
</feature>
<dbReference type="InterPro" id="IPR013783">
    <property type="entry name" value="Ig-like_fold"/>
</dbReference>
<keyword evidence="5" id="KW-0812">Transmembrane</keyword>
<feature type="domain" description="SpaA-like prealbumin fold" evidence="6">
    <location>
        <begin position="854"/>
        <end position="920"/>
    </location>
</feature>
<evidence type="ECO:0000313" key="7">
    <source>
        <dbReference type="EMBL" id="OJG15571.1"/>
    </source>
</evidence>
<reference evidence="7 8" key="1">
    <citation type="submission" date="2014-12" db="EMBL/GenBank/DDBJ databases">
        <title>Draft genome sequences of 29 type strains of Enterococci.</title>
        <authorList>
            <person name="Zhong Z."/>
            <person name="Sun Z."/>
            <person name="Liu W."/>
            <person name="Zhang W."/>
            <person name="Zhang H."/>
        </authorList>
    </citation>
    <scope>NUCLEOTIDE SEQUENCE [LARGE SCALE GENOMIC DNA]</scope>
    <source>
        <strain evidence="7 8">DSM 21207</strain>
    </source>
</reference>
<dbReference type="AlphaFoldDB" id="A0A1L8R772"/>
<evidence type="ECO:0000256" key="5">
    <source>
        <dbReference type="SAM" id="Phobius"/>
    </source>
</evidence>
<accession>A0A1L8R772</accession>
<evidence type="ECO:0000256" key="3">
    <source>
        <dbReference type="ARBA" id="ARBA00022729"/>
    </source>
</evidence>
<dbReference type="SUPFAM" id="SSF74914">
    <property type="entry name" value="V-region of surface antigen I/II (SA I/II, PAC)"/>
    <property type="match status" value="1"/>
</dbReference>
<dbReference type="SUPFAM" id="SSF49478">
    <property type="entry name" value="Cna protein B-type domain"/>
    <property type="match status" value="1"/>
</dbReference>
<dbReference type="Pfam" id="PF17802">
    <property type="entry name" value="SpaA"/>
    <property type="match status" value="3"/>
</dbReference>
<comment type="caution">
    <text evidence="7">The sequence shown here is derived from an EMBL/GenBank/DDBJ whole genome shotgun (WGS) entry which is preliminary data.</text>
</comment>
<keyword evidence="3" id="KW-0732">Signal</keyword>
<feature type="domain" description="SpaA-like prealbumin fold" evidence="6">
    <location>
        <begin position="966"/>
        <end position="1053"/>
    </location>
</feature>
<protein>
    <recommendedName>
        <fullName evidence="6">SpaA-like prealbumin fold domain-containing protein</fullName>
    </recommendedName>
</protein>
<keyword evidence="5" id="KW-0472">Membrane</keyword>
<keyword evidence="2" id="KW-0964">Secreted</keyword>
<dbReference type="InterPro" id="IPR041033">
    <property type="entry name" value="SpaA_PFL_dom_1"/>
</dbReference>
<gene>
    <name evidence="7" type="ORF">RU96_GL002120</name>
</gene>
<evidence type="ECO:0000256" key="1">
    <source>
        <dbReference type="ARBA" id="ARBA00007257"/>
    </source>
</evidence>
<dbReference type="STRING" id="317010.RU96_GL002120"/>
<evidence type="ECO:0000256" key="4">
    <source>
        <dbReference type="SAM" id="MobiDB-lite"/>
    </source>
</evidence>
<dbReference type="PANTHER" id="PTHR36108:SF13">
    <property type="entry name" value="COLOSSIN-B-RELATED"/>
    <property type="match status" value="1"/>
</dbReference>
<name>A0A1L8R772_9ENTE</name>
<sequence>MKRKFLAIFVLITLLVPFITSLSFGIARPVEALTQTAAIDEFHVIHNDIAKIDVKTQMNDESITWQIYYEKKSSGNFLHKLKFHFPTGIITPAEDWETQGIWFQETHFSSQSKGTVIVTTPKDQPQLTLYIQADQQELSLSNEDEAIKSTLTTNEISKEKPDVTSNIFSGEDAKEKILTVSLPTTGSFENGLTTEVLTADPTENSAKESSRQMQVTSIGAKDLLISPTAFADVVVTSKAKTNGNDEWRKQTKVVSKANGSSHSGNNNNYSYYSDAINPANRYFQFMQGSGSNVVAYPLNQLKEQIKSKPVGSTLQYTDKNGNKMDEVITLNFSEVGAYLDVDNNVRPIGAKLTISNLQIGGGPTWLNSNSIYPWVEFSNNLYSGVVYCYVQGFDMDVEFFEKGNESKLITFGNEGDNSVFTFSSLNGYGNGSLNPAPAKSINRHEFAGLRNKGDGQLVKNSLLTKHSDGKYFAENPTENGFDDYLGAKNFNLAAVSFPLKGTKHEFTMGTTYGRAWNTFASSQVKKVPQKAPTKTVQPLQQYQKGDTWDNPTGAESGFAQRYWNDLDSYDRDKDLPWEFSLSYRQVGHNAEEDKLAPGVPKKEQRFVVPGTEHYYFINQETINPYTESILMPESYVIKDVLPEGVTFKGDVTLYNLDGSILNLASNAIAYEASERKLEVTIPAEVAKQIHQKGAMSQYGGKEFSLRIKVQVVTKDSANSKALMTNSASVEFIYANDIAAEARETNRVQTRVREATVNSELTKIDESGANLGGAEFGLFESKTDEEAKYVTKETEIDGKLQFNNILPGNYWLKETKTPAGFETMVPIYVQVNKDGTITGVGIENNKIENKLKPIEITLKKTDEKGKYLSGAKFQLRAKTGQEKYDSIENTAQSGSYAFKNCQPGIYELIEIQAPAGFEKIEGVIGILRITSSGKVTYSLGDVAISELENTLQLTLPTVVNKLKKFDLNLEKKDATTNEILDGVEFTLFDESGKEKIGEAQVTKAGKITFEGLLHPGKTYRLRETKALPGYLSLPADFIITVASDGSITVSYNDTPYHFTAIKNETGEKNNSIALTVFNKSRTSLPKTGGTGRHKLSLLALLTIGVVLTFFFYYQPKSNKGGEV</sequence>
<feature type="region of interest" description="Disordered" evidence="4">
    <location>
        <begin position="529"/>
        <end position="552"/>
    </location>
</feature>
<evidence type="ECO:0000259" key="6">
    <source>
        <dbReference type="Pfam" id="PF17802"/>
    </source>
</evidence>
<dbReference type="EMBL" id="JXKG01000006">
    <property type="protein sequence ID" value="OJG15571.1"/>
    <property type="molecule type" value="Genomic_DNA"/>
</dbReference>
<dbReference type="PANTHER" id="PTHR36108">
    <property type="entry name" value="COLOSSIN-B-RELATED"/>
    <property type="match status" value="1"/>
</dbReference>
<keyword evidence="5" id="KW-1133">Transmembrane helix</keyword>
<organism evidence="7 8">
    <name type="scientific">Enterococcus canintestini</name>
    <dbReference type="NCBI Taxonomy" id="317010"/>
    <lineage>
        <taxon>Bacteria</taxon>
        <taxon>Bacillati</taxon>
        <taxon>Bacillota</taxon>
        <taxon>Bacilli</taxon>
        <taxon>Lactobacillales</taxon>
        <taxon>Enterococcaceae</taxon>
        <taxon>Enterococcus</taxon>
    </lineage>
</organism>
<proteinExistence type="inferred from homology"/>